<evidence type="ECO:0000256" key="1">
    <source>
        <dbReference type="SAM" id="MobiDB-lite"/>
    </source>
</evidence>
<evidence type="ECO:0000313" key="2">
    <source>
        <dbReference type="EMBL" id="GAA2905352.1"/>
    </source>
</evidence>
<proteinExistence type="predicted"/>
<accession>A0ABP6IQU4</accession>
<keyword evidence="3" id="KW-1185">Reference proteome</keyword>
<feature type="region of interest" description="Disordered" evidence="1">
    <location>
        <begin position="72"/>
        <end position="111"/>
    </location>
</feature>
<feature type="compositionally biased region" description="Low complexity" evidence="1">
    <location>
        <begin position="81"/>
        <end position="111"/>
    </location>
</feature>
<evidence type="ECO:0000313" key="3">
    <source>
        <dbReference type="Proteomes" id="UP001500831"/>
    </source>
</evidence>
<name>A0ABP6IQU4_9ACTN</name>
<gene>
    <name evidence="2" type="ORF">GCM10010517_71530</name>
</gene>
<reference evidence="3" key="1">
    <citation type="journal article" date="2019" name="Int. J. Syst. Evol. Microbiol.">
        <title>The Global Catalogue of Microorganisms (GCM) 10K type strain sequencing project: providing services to taxonomists for standard genome sequencing and annotation.</title>
        <authorList>
            <consortium name="The Broad Institute Genomics Platform"/>
            <consortium name="The Broad Institute Genome Sequencing Center for Infectious Disease"/>
            <person name="Wu L."/>
            <person name="Ma J."/>
        </authorList>
    </citation>
    <scope>NUCLEOTIDE SEQUENCE [LARGE SCALE GENOMIC DNA]</scope>
    <source>
        <strain evidence="3">JCM 6242</strain>
    </source>
</reference>
<comment type="caution">
    <text evidence="2">The sequence shown here is derived from an EMBL/GenBank/DDBJ whole genome shotgun (WGS) entry which is preliminary data.</text>
</comment>
<dbReference type="Proteomes" id="UP001500831">
    <property type="component" value="Unassembled WGS sequence"/>
</dbReference>
<dbReference type="EMBL" id="BAAAVI010000082">
    <property type="protein sequence ID" value="GAA2905352.1"/>
    <property type="molecule type" value="Genomic_DNA"/>
</dbReference>
<sequence>MKVAVLDLPGNRAIGTLAVTKKRGGPVAGRGAEVAMGSARDVAKGGGSGTAAGLDGCATAVGMVGDGDDGNTVTAAVGTGPRSAARASPQAPVSASTSSPAVTAPARENMR</sequence>
<protein>
    <submittedName>
        <fullName evidence="2">Uncharacterized protein</fullName>
    </submittedName>
</protein>
<organism evidence="2 3">
    <name type="scientific">Streptosporangium fragile</name>
    <dbReference type="NCBI Taxonomy" id="46186"/>
    <lineage>
        <taxon>Bacteria</taxon>
        <taxon>Bacillati</taxon>
        <taxon>Actinomycetota</taxon>
        <taxon>Actinomycetes</taxon>
        <taxon>Streptosporangiales</taxon>
        <taxon>Streptosporangiaceae</taxon>
        <taxon>Streptosporangium</taxon>
    </lineage>
</organism>